<dbReference type="HAMAP" id="MF_01302_B">
    <property type="entry name" value="Ribosomal_uS8_B"/>
    <property type="match status" value="1"/>
</dbReference>
<dbReference type="InterPro" id="IPR000630">
    <property type="entry name" value="Ribosomal_uS8"/>
</dbReference>
<dbReference type="GO" id="GO:0005840">
    <property type="term" value="C:ribosome"/>
    <property type="evidence" value="ECO:0007669"/>
    <property type="project" value="UniProtKB-KW"/>
</dbReference>
<evidence type="ECO:0000313" key="10">
    <source>
        <dbReference type="Proteomes" id="UP000178092"/>
    </source>
</evidence>
<keyword evidence="3 7" id="KW-0694">RNA-binding</keyword>
<dbReference type="FunFam" id="3.30.1370.30:FF:000002">
    <property type="entry name" value="30S ribosomal protein S8"/>
    <property type="match status" value="1"/>
</dbReference>
<comment type="function">
    <text evidence="7">One of the primary rRNA binding proteins, it binds directly to 16S rRNA central domain where it helps coordinate assembly of the platform of the 30S subunit.</text>
</comment>
<evidence type="ECO:0000256" key="2">
    <source>
        <dbReference type="ARBA" id="ARBA00022730"/>
    </source>
</evidence>
<keyword evidence="2 7" id="KW-0699">rRNA-binding</keyword>
<dbReference type="Pfam" id="PF00410">
    <property type="entry name" value="Ribosomal_S8"/>
    <property type="match status" value="1"/>
</dbReference>
<dbReference type="AlphaFoldDB" id="A0A1G2R504"/>
<dbReference type="Gene3D" id="3.30.1490.10">
    <property type="match status" value="1"/>
</dbReference>
<evidence type="ECO:0000256" key="6">
    <source>
        <dbReference type="ARBA" id="ARBA00035258"/>
    </source>
</evidence>
<evidence type="ECO:0000256" key="5">
    <source>
        <dbReference type="ARBA" id="ARBA00023274"/>
    </source>
</evidence>
<evidence type="ECO:0000313" key="9">
    <source>
        <dbReference type="EMBL" id="OHA67906.1"/>
    </source>
</evidence>
<dbReference type="PANTHER" id="PTHR11758">
    <property type="entry name" value="40S RIBOSOMAL PROTEIN S15A"/>
    <property type="match status" value="1"/>
</dbReference>
<dbReference type="SUPFAM" id="SSF56047">
    <property type="entry name" value="Ribosomal protein S8"/>
    <property type="match status" value="1"/>
</dbReference>
<name>A0A1G2R504_9BACT</name>
<evidence type="ECO:0000256" key="4">
    <source>
        <dbReference type="ARBA" id="ARBA00022980"/>
    </source>
</evidence>
<evidence type="ECO:0000256" key="3">
    <source>
        <dbReference type="ARBA" id="ARBA00022884"/>
    </source>
</evidence>
<dbReference type="Proteomes" id="UP000178092">
    <property type="component" value="Unassembled WGS sequence"/>
</dbReference>
<reference evidence="9 10" key="1">
    <citation type="journal article" date="2016" name="Nat. Commun.">
        <title>Thousands of microbial genomes shed light on interconnected biogeochemical processes in an aquifer system.</title>
        <authorList>
            <person name="Anantharaman K."/>
            <person name="Brown C.T."/>
            <person name="Hug L.A."/>
            <person name="Sharon I."/>
            <person name="Castelle C.J."/>
            <person name="Probst A.J."/>
            <person name="Thomas B.C."/>
            <person name="Singh A."/>
            <person name="Wilkins M.J."/>
            <person name="Karaoz U."/>
            <person name="Brodie E.L."/>
            <person name="Williams K.H."/>
            <person name="Hubbard S.S."/>
            <person name="Banfield J.F."/>
        </authorList>
    </citation>
    <scope>NUCLEOTIDE SEQUENCE [LARGE SCALE GENOMIC DNA]</scope>
</reference>
<evidence type="ECO:0000256" key="8">
    <source>
        <dbReference type="RuleBase" id="RU003660"/>
    </source>
</evidence>
<dbReference type="GO" id="GO:0006412">
    <property type="term" value="P:translation"/>
    <property type="evidence" value="ECO:0007669"/>
    <property type="project" value="UniProtKB-UniRule"/>
</dbReference>
<comment type="similarity">
    <text evidence="1 7 8">Belongs to the universal ribosomal protein uS8 family.</text>
</comment>
<keyword evidence="5 7" id="KW-0687">Ribonucleoprotein</keyword>
<evidence type="ECO:0000256" key="7">
    <source>
        <dbReference type="HAMAP-Rule" id="MF_01302"/>
    </source>
</evidence>
<dbReference type="InterPro" id="IPR035987">
    <property type="entry name" value="Ribosomal_uS8_sf"/>
</dbReference>
<keyword evidence="4 7" id="KW-0689">Ribosomal protein</keyword>
<dbReference type="FunFam" id="3.30.1490.10:FF:000001">
    <property type="entry name" value="30S ribosomal protein S8"/>
    <property type="match status" value="1"/>
</dbReference>
<accession>A0A1G2R504</accession>
<proteinExistence type="inferred from homology"/>
<dbReference type="GO" id="GO:1990904">
    <property type="term" value="C:ribonucleoprotein complex"/>
    <property type="evidence" value="ECO:0007669"/>
    <property type="project" value="UniProtKB-KW"/>
</dbReference>
<organism evidence="9 10">
    <name type="scientific">Candidatus Wildermuthbacteria bacterium RIFCSPHIGHO2_02_FULL_45_25</name>
    <dbReference type="NCBI Taxonomy" id="1802450"/>
    <lineage>
        <taxon>Bacteria</taxon>
        <taxon>Candidatus Wildermuthiibacteriota</taxon>
    </lineage>
</organism>
<dbReference type="GO" id="GO:0005737">
    <property type="term" value="C:cytoplasm"/>
    <property type="evidence" value="ECO:0007669"/>
    <property type="project" value="UniProtKB-ARBA"/>
</dbReference>
<comment type="caution">
    <text evidence="9">The sequence shown here is derived from an EMBL/GenBank/DDBJ whole genome shotgun (WGS) entry which is preliminary data.</text>
</comment>
<gene>
    <name evidence="7" type="primary">rpsH</name>
    <name evidence="9" type="ORF">A3C04_04500</name>
</gene>
<dbReference type="EMBL" id="MHTV01000001">
    <property type="protein sequence ID" value="OHA67906.1"/>
    <property type="molecule type" value="Genomic_DNA"/>
</dbReference>
<comment type="subunit">
    <text evidence="7">Part of the 30S ribosomal subunit. Contacts proteins S5 and S12.</text>
</comment>
<dbReference type="InterPro" id="IPR047863">
    <property type="entry name" value="Ribosomal_uS8_CS"/>
</dbReference>
<protein>
    <recommendedName>
        <fullName evidence="6 7">Small ribosomal subunit protein uS8</fullName>
    </recommendedName>
</protein>
<dbReference type="PROSITE" id="PS00053">
    <property type="entry name" value="RIBOSOMAL_S8"/>
    <property type="match status" value="1"/>
</dbReference>
<dbReference type="Gene3D" id="3.30.1370.30">
    <property type="match status" value="1"/>
</dbReference>
<evidence type="ECO:0000256" key="1">
    <source>
        <dbReference type="ARBA" id="ARBA00006471"/>
    </source>
</evidence>
<dbReference type="NCBIfam" id="NF001109">
    <property type="entry name" value="PRK00136.1"/>
    <property type="match status" value="1"/>
</dbReference>
<sequence length="129" mass="14540">MIDPISDMLTRIRNAQAVNKETVELPFSRMKYAIAKILERKGFIKAVDFKGKKTRKLIELKLKYEEGAPRISGVKRISKPGQRIYQPANEIKRVRGGYGVTIISTSKGIMTNEDAKKSNVGGEVLCEVW</sequence>
<dbReference type="GO" id="GO:0003735">
    <property type="term" value="F:structural constituent of ribosome"/>
    <property type="evidence" value="ECO:0007669"/>
    <property type="project" value="InterPro"/>
</dbReference>
<dbReference type="GO" id="GO:0019843">
    <property type="term" value="F:rRNA binding"/>
    <property type="evidence" value="ECO:0007669"/>
    <property type="project" value="UniProtKB-UniRule"/>
</dbReference>